<comment type="caution">
    <text evidence="15">The sequence shown here is derived from an EMBL/GenBank/DDBJ whole genome shotgun (WGS) entry which is preliminary data.</text>
</comment>
<evidence type="ECO:0000256" key="1">
    <source>
        <dbReference type="ARBA" id="ARBA00004651"/>
    </source>
</evidence>
<dbReference type="GO" id="GO:0008528">
    <property type="term" value="F:G protein-coupled peptide receptor activity"/>
    <property type="evidence" value="ECO:0007669"/>
    <property type="project" value="TreeGrafter"/>
</dbReference>
<keyword evidence="11" id="KW-0325">Glycoprotein</keyword>
<dbReference type="Gene3D" id="1.20.1070.10">
    <property type="entry name" value="Rhodopsin 7-helix transmembrane proteins"/>
    <property type="match status" value="1"/>
</dbReference>
<proteinExistence type="inferred from homology"/>
<accession>A0A9Q0BQG7</accession>
<dbReference type="Proteomes" id="UP001059596">
    <property type="component" value="Unassembled WGS sequence"/>
</dbReference>
<evidence type="ECO:0000256" key="4">
    <source>
        <dbReference type="ARBA" id="ARBA00022692"/>
    </source>
</evidence>
<dbReference type="GO" id="GO:0005886">
    <property type="term" value="C:plasma membrane"/>
    <property type="evidence" value="ECO:0007669"/>
    <property type="project" value="UniProtKB-SubCell"/>
</dbReference>
<dbReference type="Pfam" id="PF06652">
    <property type="entry name" value="Methuselah_N"/>
    <property type="match status" value="1"/>
</dbReference>
<evidence type="ECO:0000256" key="5">
    <source>
        <dbReference type="ARBA" id="ARBA00022729"/>
    </source>
</evidence>
<evidence type="ECO:0000313" key="15">
    <source>
        <dbReference type="EMBL" id="KAI8040431.1"/>
    </source>
</evidence>
<dbReference type="InterPro" id="IPR010596">
    <property type="entry name" value="Methuselah_N_dom"/>
</dbReference>
<evidence type="ECO:0000256" key="7">
    <source>
        <dbReference type="ARBA" id="ARBA00023040"/>
    </source>
</evidence>
<evidence type="ECO:0000256" key="3">
    <source>
        <dbReference type="ARBA" id="ARBA00022475"/>
    </source>
</evidence>
<feature type="non-terminal residue" evidence="15">
    <location>
        <position position="1"/>
    </location>
</feature>
<keyword evidence="9" id="KW-1015">Disulfide bond</keyword>
<keyword evidence="7" id="KW-0297">G-protein coupled receptor</keyword>
<evidence type="ECO:0000256" key="10">
    <source>
        <dbReference type="ARBA" id="ARBA00023170"/>
    </source>
</evidence>
<keyword evidence="12" id="KW-0807">Transducer</keyword>
<feature type="domain" description="G-protein coupled receptors family 2 profile 2" evidence="14">
    <location>
        <begin position="84"/>
        <end position="318"/>
    </location>
</feature>
<dbReference type="InterPro" id="IPR051384">
    <property type="entry name" value="Mth_GPCR"/>
</dbReference>
<reference evidence="15" key="1">
    <citation type="journal article" date="2023" name="Genome Biol. Evol.">
        <title>Long-read-based Genome Assembly of Drosophila gunungcola Reveals Fewer Chemosensory Genes in Flower-breeding Species.</title>
        <authorList>
            <person name="Negi A."/>
            <person name="Liao B.Y."/>
            <person name="Yeh S.D."/>
        </authorList>
    </citation>
    <scope>NUCLEOTIDE SEQUENCE</scope>
    <source>
        <strain evidence="15">Sukarami</strain>
    </source>
</reference>
<name>A0A9Q0BQG7_9MUSC</name>
<keyword evidence="8 13" id="KW-0472">Membrane</keyword>
<feature type="transmembrane region" description="Helical" evidence="13">
    <location>
        <begin position="78"/>
        <end position="96"/>
    </location>
</feature>
<keyword evidence="5" id="KW-0732">Signal</keyword>
<feature type="transmembrane region" description="Helical" evidence="13">
    <location>
        <begin position="217"/>
        <end position="242"/>
    </location>
</feature>
<evidence type="ECO:0000256" key="12">
    <source>
        <dbReference type="ARBA" id="ARBA00023224"/>
    </source>
</evidence>
<keyword evidence="10" id="KW-0675">Receptor</keyword>
<dbReference type="EMBL" id="JAMKOV010000004">
    <property type="protein sequence ID" value="KAI8040431.1"/>
    <property type="molecule type" value="Genomic_DNA"/>
</dbReference>
<evidence type="ECO:0000256" key="13">
    <source>
        <dbReference type="SAM" id="Phobius"/>
    </source>
</evidence>
<evidence type="ECO:0000256" key="8">
    <source>
        <dbReference type="ARBA" id="ARBA00023136"/>
    </source>
</evidence>
<dbReference type="SUPFAM" id="SSF63877">
    <property type="entry name" value="Methuselah ectodomain"/>
    <property type="match status" value="1"/>
</dbReference>
<dbReference type="AlphaFoldDB" id="A0A9Q0BQG7"/>
<keyword evidence="4 13" id="KW-0812">Transmembrane</keyword>
<dbReference type="InterPro" id="IPR036272">
    <property type="entry name" value="Methuselah_N_sf"/>
</dbReference>
<feature type="transmembrane region" description="Helical" evidence="13">
    <location>
        <begin position="103"/>
        <end position="119"/>
    </location>
</feature>
<gene>
    <name evidence="15" type="ORF">M5D96_006374</name>
</gene>
<dbReference type="GO" id="GO:0007166">
    <property type="term" value="P:cell surface receptor signaling pathway"/>
    <property type="evidence" value="ECO:0007669"/>
    <property type="project" value="InterPro"/>
</dbReference>
<feature type="transmembrane region" description="Helical" evidence="13">
    <location>
        <begin position="298"/>
        <end position="316"/>
    </location>
</feature>
<dbReference type="PANTHER" id="PTHR47154">
    <property type="entry name" value="G-PROTEIN COUPLED RECEPTOR MTH-RELATED"/>
    <property type="match status" value="1"/>
</dbReference>
<feature type="transmembrane region" description="Helical" evidence="13">
    <location>
        <begin position="263"/>
        <end position="286"/>
    </location>
</feature>
<feature type="transmembrane region" description="Helical" evidence="13">
    <location>
        <begin position="125"/>
        <end position="143"/>
    </location>
</feature>
<keyword evidence="3" id="KW-1003">Cell membrane</keyword>
<sequence>CNYADTVDISHVPLTNGSYNYHGLQIPVHLTGIYDFEHLVGGNERRVKRHLRACVCKLRPCMRVCCPRNQISENGECIVVISLVCNILTIAVYLINRNRNMNFICYVICVTMHHLMWILTKYANLLNETCTIAVGSILWLFVVSHRTRKGLTSMSLNDPRYRFRAYSVYVWGSTTFLTAVVILTDRIWGNDLSTLKWTPSVGFAQCWLYRNSSGMLIFFIGPILVLCNINGVILILTIINMWKTERKVKKSIRVKLSSASQTYLHFLRIGVMMGVTWILDIVPYFFRGNALLQQVLWIAYYYHLSLGIVIFVLFVLKRRTLRILMKRLRVTRISPLIDV</sequence>
<keyword evidence="6 13" id="KW-1133">Transmembrane helix</keyword>
<dbReference type="PROSITE" id="PS50261">
    <property type="entry name" value="G_PROTEIN_RECEP_F2_4"/>
    <property type="match status" value="1"/>
</dbReference>
<evidence type="ECO:0000256" key="2">
    <source>
        <dbReference type="ARBA" id="ARBA00008979"/>
    </source>
</evidence>
<evidence type="ECO:0000313" key="16">
    <source>
        <dbReference type="Proteomes" id="UP001059596"/>
    </source>
</evidence>
<comment type="similarity">
    <text evidence="2">Belongs to the G-protein coupled receptor 2 family. Mth subfamily.</text>
</comment>
<evidence type="ECO:0000256" key="9">
    <source>
        <dbReference type="ARBA" id="ARBA00023157"/>
    </source>
</evidence>
<dbReference type="InterPro" id="IPR044860">
    <property type="entry name" value="Methusela_ecto_dom_1"/>
</dbReference>
<evidence type="ECO:0000256" key="6">
    <source>
        <dbReference type="ARBA" id="ARBA00022989"/>
    </source>
</evidence>
<organism evidence="15 16">
    <name type="scientific">Drosophila gunungcola</name>
    <name type="common">fruit fly</name>
    <dbReference type="NCBI Taxonomy" id="103775"/>
    <lineage>
        <taxon>Eukaryota</taxon>
        <taxon>Metazoa</taxon>
        <taxon>Ecdysozoa</taxon>
        <taxon>Arthropoda</taxon>
        <taxon>Hexapoda</taxon>
        <taxon>Insecta</taxon>
        <taxon>Pterygota</taxon>
        <taxon>Neoptera</taxon>
        <taxon>Endopterygota</taxon>
        <taxon>Diptera</taxon>
        <taxon>Brachycera</taxon>
        <taxon>Muscomorpha</taxon>
        <taxon>Ephydroidea</taxon>
        <taxon>Drosophilidae</taxon>
        <taxon>Drosophila</taxon>
        <taxon>Sophophora</taxon>
    </lineage>
</organism>
<feature type="transmembrane region" description="Helical" evidence="13">
    <location>
        <begin position="163"/>
        <end position="183"/>
    </location>
</feature>
<keyword evidence="16" id="KW-1185">Reference proteome</keyword>
<dbReference type="CDD" id="cd15039">
    <property type="entry name" value="7tmB3_Methuselah-like"/>
    <property type="match status" value="1"/>
</dbReference>
<comment type="subcellular location">
    <subcellularLocation>
        <location evidence="1">Cell membrane</location>
        <topology evidence="1">Multi-pass membrane protein</topology>
    </subcellularLocation>
</comment>
<protein>
    <recommendedName>
        <fullName evidence="14">G-protein coupled receptors family 2 profile 2 domain-containing protein</fullName>
    </recommendedName>
</protein>
<dbReference type="InterPro" id="IPR017981">
    <property type="entry name" value="GPCR_2-like_7TM"/>
</dbReference>
<evidence type="ECO:0000259" key="14">
    <source>
        <dbReference type="PROSITE" id="PS50261"/>
    </source>
</evidence>
<evidence type="ECO:0000256" key="11">
    <source>
        <dbReference type="ARBA" id="ARBA00023180"/>
    </source>
</evidence>
<dbReference type="Gene3D" id="2.30.160.11">
    <property type="match status" value="1"/>
</dbReference>
<dbReference type="PANTHER" id="PTHR47154:SF2">
    <property type="entry name" value="G-PROTEIN COUPLED RECEPTOR MTH-RELATED"/>
    <property type="match status" value="1"/>
</dbReference>